<reference evidence="19" key="1">
    <citation type="submission" date="2021-09" db="EMBL/GenBank/DDBJ databases">
        <title>The genome of Mauremys mutica provides insights into the evolution of semi-aquatic lifestyle.</title>
        <authorList>
            <person name="Gong S."/>
            <person name="Gao Y."/>
        </authorList>
    </citation>
    <scope>NUCLEOTIDE SEQUENCE</scope>
    <source>
        <strain evidence="19">MM-2020</strain>
        <tissue evidence="19">Muscle</tissue>
    </source>
</reference>
<keyword evidence="20" id="KW-1185">Reference proteome</keyword>
<dbReference type="GO" id="GO:0005112">
    <property type="term" value="F:Notch binding"/>
    <property type="evidence" value="ECO:0007669"/>
    <property type="project" value="TreeGrafter"/>
</dbReference>
<dbReference type="FunFam" id="2.10.25.10:FF:000095">
    <property type="entry name" value="Notch, isoform B"/>
    <property type="match status" value="1"/>
</dbReference>
<feature type="disulfide bond" evidence="12">
    <location>
        <begin position="604"/>
        <end position="613"/>
    </location>
</feature>
<feature type="disulfide bond" evidence="12">
    <location>
        <begin position="528"/>
        <end position="537"/>
    </location>
</feature>
<dbReference type="InterPro" id="IPR000742">
    <property type="entry name" value="EGF"/>
</dbReference>
<dbReference type="SMART" id="SM00051">
    <property type="entry name" value="DSL"/>
    <property type="match status" value="1"/>
</dbReference>
<dbReference type="FunFam" id="2.10.25.140:FF:000001">
    <property type="entry name" value="Delta-like protein"/>
    <property type="match status" value="1"/>
</dbReference>
<evidence type="ECO:0000256" key="13">
    <source>
        <dbReference type="PROSITE-ProRule" id="PRU00377"/>
    </source>
</evidence>
<evidence type="ECO:0000256" key="3">
    <source>
        <dbReference type="ARBA" id="ARBA00022536"/>
    </source>
</evidence>
<dbReference type="FunFam" id="2.10.25.10:FF:000146">
    <property type="entry name" value="Putative neurogenic locus notch"/>
    <property type="match status" value="1"/>
</dbReference>
<dbReference type="GO" id="GO:0007219">
    <property type="term" value="P:Notch signaling pathway"/>
    <property type="evidence" value="ECO:0007669"/>
    <property type="project" value="UniProtKB-KW"/>
</dbReference>
<evidence type="ECO:0000256" key="8">
    <source>
        <dbReference type="ARBA" id="ARBA00022989"/>
    </source>
</evidence>
<dbReference type="Gene3D" id="2.10.25.10">
    <property type="entry name" value="Laminin"/>
    <property type="match status" value="6"/>
</dbReference>
<keyword evidence="8 14" id="KW-1133">Transmembrane helix</keyword>
<feature type="compositionally biased region" description="Low complexity" evidence="15">
    <location>
        <begin position="82"/>
        <end position="93"/>
    </location>
</feature>
<dbReference type="Pfam" id="PF00008">
    <property type="entry name" value="EGF"/>
    <property type="match status" value="2"/>
</dbReference>
<dbReference type="InterPro" id="IPR013032">
    <property type="entry name" value="EGF-like_CS"/>
</dbReference>
<feature type="compositionally biased region" description="Low complexity" evidence="15">
    <location>
        <begin position="185"/>
        <end position="199"/>
    </location>
</feature>
<feature type="disulfide bond" evidence="12">
    <location>
        <begin position="566"/>
        <end position="575"/>
    </location>
</feature>
<name>A0A9D3XFJ9_9SAUR</name>
<feature type="domain" description="EGF-like" evidence="17">
    <location>
        <begin position="578"/>
        <end position="614"/>
    </location>
</feature>
<feature type="disulfide bond" evidence="13">
    <location>
        <begin position="424"/>
        <end position="433"/>
    </location>
</feature>
<dbReference type="InterPro" id="IPR018097">
    <property type="entry name" value="EGF_Ca-bd_CS"/>
</dbReference>
<proteinExistence type="predicted"/>
<comment type="caution">
    <text evidence="12">Lacks conserved residue(s) required for the propagation of feature annotation.</text>
</comment>
<keyword evidence="6" id="KW-0106">Calcium</keyword>
<dbReference type="Pfam" id="PF07657">
    <property type="entry name" value="MNNL"/>
    <property type="match status" value="1"/>
</dbReference>
<protein>
    <recommendedName>
        <fullName evidence="14">Delta-like protein</fullName>
    </recommendedName>
</protein>
<dbReference type="SUPFAM" id="SSF57196">
    <property type="entry name" value="EGF/Laminin"/>
    <property type="match status" value="5"/>
</dbReference>
<dbReference type="GO" id="GO:0016020">
    <property type="term" value="C:membrane"/>
    <property type="evidence" value="ECO:0007669"/>
    <property type="project" value="UniProtKB-SubCell"/>
</dbReference>
<feature type="transmembrane region" description="Helical" evidence="16">
    <location>
        <begin position="731"/>
        <end position="755"/>
    </location>
</feature>
<evidence type="ECO:0000256" key="12">
    <source>
        <dbReference type="PROSITE-ProRule" id="PRU00076"/>
    </source>
</evidence>
<dbReference type="Proteomes" id="UP000827986">
    <property type="component" value="Unassembled WGS sequence"/>
</dbReference>
<feature type="disulfide bond" evidence="12">
    <location>
        <begin position="620"/>
        <end position="630"/>
    </location>
</feature>
<keyword evidence="4 14" id="KW-0812">Transmembrane</keyword>
<dbReference type="PANTHER" id="PTHR12916">
    <property type="entry name" value="CYTOCHROME C OXIDASE POLYPEPTIDE VIC-2"/>
    <property type="match status" value="1"/>
</dbReference>
<evidence type="ECO:0000256" key="15">
    <source>
        <dbReference type="SAM" id="MobiDB-lite"/>
    </source>
</evidence>
<gene>
    <name evidence="19" type="ORF">KIL84_001543</name>
</gene>
<keyword evidence="7" id="KW-0914">Notch signaling pathway</keyword>
<feature type="disulfide bond" evidence="13">
    <location>
        <begin position="404"/>
        <end position="416"/>
    </location>
</feature>
<dbReference type="InterPro" id="IPR001881">
    <property type="entry name" value="EGF-like_Ca-bd_dom"/>
</dbReference>
<dbReference type="PROSITE" id="PS00022">
    <property type="entry name" value="EGF_1"/>
    <property type="match status" value="6"/>
</dbReference>
<evidence type="ECO:0000256" key="1">
    <source>
        <dbReference type="ARBA" id="ARBA00004479"/>
    </source>
</evidence>
<dbReference type="EMBL" id="JAHDVG010000469">
    <property type="protein sequence ID" value="KAH1180609.1"/>
    <property type="molecule type" value="Genomic_DNA"/>
</dbReference>
<evidence type="ECO:0000313" key="20">
    <source>
        <dbReference type="Proteomes" id="UP000827986"/>
    </source>
</evidence>
<dbReference type="PROSITE" id="PS50026">
    <property type="entry name" value="EGF_3"/>
    <property type="match status" value="5"/>
</dbReference>
<dbReference type="Pfam" id="PF21700">
    <property type="entry name" value="EGF_DL_JAG"/>
    <property type="match status" value="1"/>
</dbReference>
<evidence type="ECO:0000256" key="7">
    <source>
        <dbReference type="ARBA" id="ARBA00022976"/>
    </source>
</evidence>
<evidence type="ECO:0000256" key="9">
    <source>
        <dbReference type="ARBA" id="ARBA00023136"/>
    </source>
</evidence>
<evidence type="ECO:0000259" key="17">
    <source>
        <dbReference type="PROSITE" id="PS50026"/>
    </source>
</evidence>
<dbReference type="SMART" id="SM00179">
    <property type="entry name" value="EGF_CA"/>
    <property type="match status" value="6"/>
</dbReference>
<accession>A0A9D3XFJ9</accession>
<dbReference type="FunFam" id="2.10.25.10:FF:000148">
    <property type="entry name" value="Delta-like protein"/>
    <property type="match status" value="1"/>
</dbReference>
<feature type="domain" description="DSL" evidence="18">
    <location>
        <begin position="389"/>
        <end position="433"/>
    </location>
</feature>
<feature type="disulfide bond" evidence="12">
    <location>
        <begin position="680"/>
        <end position="689"/>
    </location>
</feature>
<dbReference type="Gene3D" id="2.10.25.140">
    <property type="match status" value="1"/>
</dbReference>
<organism evidence="19 20">
    <name type="scientific">Mauremys mutica</name>
    <name type="common">yellowpond turtle</name>
    <dbReference type="NCBI Taxonomy" id="74926"/>
    <lineage>
        <taxon>Eukaryota</taxon>
        <taxon>Metazoa</taxon>
        <taxon>Chordata</taxon>
        <taxon>Craniata</taxon>
        <taxon>Vertebrata</taxon>
        <taxon>Euteleostomi</taxon>
        <taxon>Archelosauria</taxon>
        <taxon>Testudinata</taxon>
        <taxon>Testudines</taxon>
        <taxon>Cryptodira</taxon>
        <taxon>Durocryptodira</taxon>
        <taxon>Testudinoidea</taxon>
        <taxon>Geoemydidae</taxon>
        <taxon>Geoemydinae</taxon>
        <taxon>Mauremys</taxon>
    </lineage>
</organism>
<feature type="domain" description="EGF-like" evidence="17">
    <location>
        <begin position="653"/>
        <end position="690"/>
    </location>
</feature>
<comment type="caution">
    <text evidence="19">The sequence shown here is derived from an EMBL/GenBank/DDBJ whole genome shotgun (WGS) entry which is preliminary data.</text>
</comment>
<dbReference type="CDD" id="cd00054">
    <property type="entry name" value="EGF_CA"/>
    <property type="match status" value="6"/>
</dbReference>
<evidence type="ECO:0000256" key="10">
    <source>
        <dbReference type="ARBA" id="ARBA00023157"/>
    </source>
</evidence>
<dbReference type="InterPro" id="IPR000152">
    <property type="entry name" value="EGF-type_Asp/Asn_hydroxyl_site"/>
</dbReference>
<evidence type="ECO:0000256" key="2">
    <source>
        <dbReference type="ARBA" id="ARBA00022473"/>
    </source>
</evidence>
<dbReference type="PROSITE" id="PS00010">
    <property type="entry name" value="ASX_HYDROXYL"/>
    <property type="match status" value="1"/>
</dbReference>
<evidence type="ECO:0000256" key="6">
    <source>
        <dbReference type="ARBA" id="ARBA00022837"/>
    </source>
</evidence>
<evidence type="ECO:0000256" key="16">
    <source>
        <dbReference type="SAM" id="Phobius"/>
    </source>
</evidence>
<dbReference type="FunFam" id="2.10.25.10:FF:000018">
    <property type="entry name" value="Delta-like 1"/>
    <property type="match status" value="1"/>
</dbReference>
<dbReference type="InterPro" id="IPR011651">
    <property type="entry name" value="Notch_ligand_N"/>
</dbReference>
<dbReference type="PROSITE" id="PS01186">
    <property type="entry name" value="EGF_2"/>
    <property type="match status" value="3"/>
</dbReference>
<dbReference type="Gene3D" id="2.60.40.3510">
    <property type="match status" value="1"/>
</dbReference>
<dbReference type="Pfam" id="PF01414">
    <property type="entry name" value="DSL"/>
    <property type="match status" value="1"/>
</dbReference>
<feature type="disulfide bond" evidence="13">
    <location>
        <begin position="391"/>
        <end position="400"/>
    </location>
</feature>
<keyword evidence="3 12" id="KW-0245">EGF-like domain</keyword>
<keyword evidence="14" id="KW-0732">Signal</keyword>
<keyword evidence="5 14" id="KW-0677">Repeat</keyword>
<keyword evidence="9 14" id="KW-0472">Membrane</keyword>
<feature type="region of interest" description="Disordered" evidence="15">
    <location>
        <begin position="29"/>
        <end position="68"/>
    </location>
</feature>
<comment type="subcellular location">
    <subcellularLocation>
        <location evidence="1 14">Membrane</location>
        <topology evidence="1 14">Single-pass type I membrane protein</topology>
    </subcellularLocation>
</comment>
<dbReference type="PROSITE" id="PS51051">
    <property type="entry name" value="DSL"/>
    <property type="match status" value="1"/>
</dbReference>
<evidence type="ECO:0000259" key="18">
    <source>
        <dbReference type="PROSITE" id="PS51051"/>
    </source>
</evidence>
<feature type="disulfide bond" evidence="12">
    <location>
        <begin position="641"/>
        <end position="650"/>
    </location>
</feature>
<sequence length="828" mass="87487">MVQSLPLRPRLPLDLPSIINNLCYSNVNQQNERPSLPPRSVGRQRVGGGNRGTERLPANAPGWEPLSAAGTRLGRQPVAGEAPASLCPASSALGTPRSGGGGRRRGGRPEGQVWRGRQPARDNEAGKLLGRLRPPLASDAAPGESSPPPNPSAPPGGCPLSGNLPLSGSRGPWGSPSLAWGGADPPGRGSPHPPQHSGGPWEGRPPAQGALGIGEEQGGRWPGRAPQWVPEAAGTFELQIRLMHNERGVLADGRCCRGGTQLPCPAGVQCQTYFRACLKEYQLRVLPGGPCVLGAGATPVLGGNTFTAKPRRGAEHAGRITMPFQFAWPRSYSLILEAWDADNITGPGTPGGGSLVERVTRSGMLNPGEGWQDFRHHGRGTALEYRLRVRCAPHYYGAACNRLCRPRDDFFGHHGCDATGSKVCLDGWTGEECTRAICHQGCDELHGFCEEPGECKCHYGWTGSNCDKCIPFPGCLHGTCTEPWKCDCDTNWGGLLCDKDLNYCGSHQPCRNGGTCTNAEPDEYQCLCPAGFRGRDCERGLDECLPEPCAHGGTCHPLPDGFSCTCPPQWTGKTCQLDADECEREPCVHARGCKNLIGGYFCDCLEGWAGPNCETRDDGCQGRCRNGGQCQAVGTGHVCSCPAGYTGAACETELGGCASTPCQHGARCQETPGQGVACSCPPGLSGPFCEVWLDLCSPNPCPRGASCLGGAGSYVCSCPEGGCAEAAGQTLLYALLPLALLPLLATLLCALLALWTRRKGRALPPQELLANNAPHLIHNATRGDHSQPLDKGGLPFPLPRGLPKTDISNLERAKLNELNVPAGLEPKL</sequence>
<feature type="compositionally biased region" description="Pro residues" evidence="15">
    <location>
        <begin position="145"/>
        <end position="157"/>
    </location>
</feature>
<dbReference type="InterPro" id="IPR001774">
    <property type="entry name" value="DSL"/>
</dbReference>
<evidence type="ECO:0000256" key="14">
    <source>
        <dbReference type="RuleBase" id="RU280815"/>
    </source>
</evidence>
<dbReference type="SMART" id="SM00181">
    <property type="entry name" value="EGF"/>
    <property type="match status" value="8"/>
</dbReference>
<feature type="domain" description="EGF-like" evidence="17">
    <location>
        <begin position="616"/>
        <end position="651"/>
    </location>
</feature>
<dbReference type="GO" id="GO:0032502">
    <property type="term" value="P:developmental process"/>
    <property type="evidence" value="ECO:0007669"/>
    <property type="project" value="UniProtKB-ARBA"/>
</dbReference>
<feature type="region of interest" description="Disordered" evidence="15">
    <location>
        <begin position="80"/>
        <end position="227"/>
    </location>
</feature>
<dbReference type="GO" id="GO:0005509">
    <property type="term" value="F:calcium ion binding"/>
    <property type="evidence" value="ECO:0007669"/>
    <property type="project" value="InterPro"/>
</dbReference>
<dbReference type="PANTHER" id="PTHR12916:SF13">
    <property type="entry name" value="SUSHI, VON WILLEBRAND FACTOR TYPE A, EGF AND PENTRAXIN DOMAIN-CONTAINING PROTEIN 1-LIKE"/>
    <property type="match status" value="1"/>
</dbReference>
<feature type="domain" description="EGF-like" evidence="17">
    <location>
        <begin position="540"/>
        <end position="576"/>
    </location>
</feature>
<comment type="function">
    <text evidence="14">Putative Notch ligand involved in the mediation of Notch signaling.</text>
</comment>
<feature type="domain" description="EGF-like" evidence="17">
    <location>
        <begin position="500"/>
        <end position="538"/>
    </location>
</feature>
<keyword evidence="11" id="KW-0325">Glycoprotein</keyword>
<evidence type="ECO:0000256" key="11">
    <source>
        <dbReference type="ARBA" id="ARBA00023180"/>
    </source>
</evidence>
<evidence type="ECO:0000313" key="19">
    <source>
        <dbReference type="EMBL" id="KAH1180609.1"/>
    </source>
</evidence>
<dbReference type="PROSITE" id="PS01187">
    <property type="entry name" value="EGF_CA"/>
    <property type="match status" value="1"/>
</dbReference>
<keyword evidence="10 12" id="KW-1015">Disulfide bond</keyword>
<dbReference type="AlphaFoldDB" id="A0A9D3XFJ9"/>
<evidence type="ECO:0000256" key="4">
    <source>
        <dbReference type="ARBA" id="ARBA00022692"/>
    </source>
</evidence>
<evidence type="ECO:0000256" key="5">
    <source>
        <dbReference type="ARBA" id="ARBA00022737"/>
    </source>
</evidence>
<keyword evidence="2 14" id="KW-0217">Developmental protein</keyword>
<dbReference type="Pfam" id="PF12661">
    <property type="entry name" value="hEGF"/>
    <property type="match status" value="3"/>
</dbReference>